<reference evidence="2 3" key="1">
    <citation type="submission" date="2017-04" db="EMBL/GenBank/DDBJ databases">
        <title>Novel microbial lineages endemic to geothermal iron-oxide mats fill important gaps in the evolutionary history of Archaea.</title>
        <authorList>
            <person name="Jay Z.J."/>
            <person name="Beam J.P."/>
            <person name="Dlakic M."/>
            <person name="Rusch D.B."/>
            <person name="Kozubal M.A."/>
            <person name="Inskeep W.P."/>
        </authorList>
    </citation>
    <scope>NUCLEOTIDE SEQUENCE [LARGE SCALE GENOMIC DNA]</scope>
    <source>
        <strain evidence="2">OSP_D</strain>
    </source>
</reference>
<sequence length="319" mass="34000">MSVDETNSSALTLLQTCLGIVGGETLLIVYDKEHRGVLKPIRDAAHITGVSRVNDLLYVDEQTLTGVLSSYEVVMFCVSDQLTLTLGHSDARLKACRNGSRIAFLTQPLESTPPTTEILRVARATNRLKNRLKGAVKLVVETDGVQLIVYVGGREPVALTSLITKPGSWGAIPDYAEVALAPIESSANGSFVADACVVGLGPLMERLTLRFENGCVRSAGGGLIGRNLSRILAREPGSNLLGEIGFGTNVMRKEFRGEFDDKKALGSVHLGLGDNHTIGGVNRSSVHLDCLAKTCKLSIDGVPFDFQSLYSAQVSGTSS</sequence>
<keyword evidence="1" id="KW-0479">Metal-binding</keyword>
<accession>A0A2R6AXA7</accession>
<gene>
    <name evidence="2" type="ORF">B9Q03_05605</name>
</gene>
<dbReference type="SUPFAM" id="SSF144052">
    <property type="entry name" value="Thermophilic metalloprotease-like"/>
    <property type="match status" value="1"/>
</dbReference>
<dbReference type="GO" id="GO:0046872">
    <property type="term" value="F:metal ion binding"/>
    <property type="evidence" value="ECO:0007669"/>
    <property type="project" value="UniProtKB-KW"/>
</dbReference>
<proteinExistence type="predicted"/>
<evidence type="ECO:0008006" key="4">
    <source>
        <dbReference type="Google" id="ProtNLM"/>
    </source>
</evidence>
<dbReference type="InterPro" id="IPR058739">
    <property type="entry name" value="NicX"/>
</dbReference>
<evidence type="ECO:0000256" key="1">
    <source>
        <dbReference type="ARBA" id="ARBA00022723"/>
    </source>
</evidence>
<dbReference type="AlphaFoldDB" id="A0A2R6AXA7"/>
<name>A0A2R6AXA7_9ARCH</name>
<dbReference type="InterPro" id="IPR052170">
    <property type="entry name" value="M29_Exopeptidase"/>
</dbReference>
<dbReference type="Pfam" id="PF26233">
    <property type="entry name" value="NicX"/>
    <property type="match status" value="1"/>
</dbReference>
<protein>
    <recommendedName>
        <fullName evidence="4">Leucyl aminopeptidase</fullName>
    </recommendedName>
</protein>
<dbReference type="Proteomes" id="UP000240322">
    <property type="component" value="Unassembled WGS sequence"/>
</dbReference>
<dbReference type="GO" id="GO:0004177">
    <property type="term" value="F:aminopeptidase activity"/>
    <property type="evidence" value="ECO:0007669"/>
    <property type="project" value="InterPro"/>
</dbReference>
<dbReference type="EMBL" id="NEXE01000041">
    <property type="protein sequence ID" value="PSN90943.1"/>
    <property type="molecule type" value="Genomic_DNA"/>
</dbReference>
<evidence type="ECO:0000313" key="2">
    <source>
        <dbReference type="EMBL" id="PSN90943.1"/>
    </source>
</evidence>
<dbReference type="GO" id="GO:0006508">
    <property type="term" value="P:proteolysis"/>
    <property type="evidence" value="ECO:0007669"/>
    <property type="project" value="InterPro"/>
</dbReference>
<evidence type="ECO:0000313" key="3">
    <source>
        <dbReference type="Proteomes" id="UP000240322"/>
    </source>
</evidence>
<dbReference type="PANTHER" id="PTHR34448:SF1">
    <property type="entry name" value="BLL6088 PROTEIN"/>
    <property type="match status" value="1"/>
</dbReference>
<comment type="caution">
    <text evidence="2">The sequence shown here is derived from an EMBL/GenBank/DDBJ whole genome shotgun (WGS) entry which is preliminary data.</text>
</comment>
<organism evidence="2 3">
    <name type="scientific">Candidatus Marsarchaeota G2 archaeon OSP_D</name>
    <dbReference type="NCBI Taxonomy" id="1978157"/>
    <lineage>
        <taxon>Archaea</taxon>
        <taxon>Candidatus Marsarchaeota</taxon>
        <taxon>Candidatus Marsarchaeota group 2</taxon>
    </lineage>
</organism>
<dbReference type="PANTHER" id="PTHR34448">
    <property type="entry name" value="AMINOPEPTIDASE"/>
    <property type="match status" value="1"/>
</dbReference>